<organism evidence="1 2">
    <name type="scientific">Bowmanella pacifica</name>
    <dbReference type="NCBI Taxonomy" id="502051"/>
    <lineage>
        <taxon>Bacteria</taxon>
        <taxon>Pseudomonadati</taxon>
        <taxon>Pseudomonadota</taxon>
        <taxon>Gammaproteobacteria</taxon>
        <taxon>Alteromonadales</taxon>
        <taxon>Alteromonadaceae</taxon>
        <taxon>Bowmanella</taxon>
    </lineage>
</organism>
<dbReference type="Pfam" id="PF07254">
    <property type="entry name" value="Cpta_toxin"/>
    <property type="match status" value="1"/>
</dbReference>
<dbReference type="InterPro" id="IPR009883">
    <property type="entry name" value="YgfX"/>
</dbReference>
<comment type="caution">
    <text evidence="1">The sequence shown here is derived from an EMBL/GenBank/DDBJ whole genome shotgun (WGS) entry which is preliminary data.</text>
</comment>
<protein>
    <submittedName>
        <fullName evidence="1">Uncharacterized protein</fullName>
    </submittedName>
</protein>
<keyword evidence="2" id="KW-1185">Reference proteome</keyword>
<dbReference type="AlphaFoldDB" id="A0A917Z359"/>
<reference evidence="1" key="2">
    <citation type="submission" date="2020-09" db="EMBL/GenBank/DDBJ databases">
        <authorList>
            <person name="Sun Q."/>
            <person name="Zhou Y."/>
        </authorList>
    </citation>
    <scope>NUCLEOTIDE SEQUENCE</scope>
    <source>
        <strain evidence="1">CGMCC 1.7086</strain>
    </source>
</reference>
<proteinExistence type="predicted"/>
<sequence>MAALLGLMLYRQLRKPQPTGVVNLSEDGKWQWLDGQSSPMQVTADSRVTAWLLFVSLQDALDHRQRQYLCIFRDAVSVADYRRLCRILSLGHPSSLEGN</sequence>
<dbReference type="EMBL" id="BMLS01000007">
    <property type="protein sequence ID" value="GGO73793.1"/>
    <property type="molecule type" value="Genomic_DNA"/>
</dbReference>
<name>A0A917Z359_9ALTE</name>
<accession>A0A917Z359</accession>
<dbReference type="Proteomes" id="UP000606935">
    <property type="component" value="Unassembled WGS sequence"/>
</dbReference>
<evidence type="ECO:0000313" key="2">
    <source>
        <dbReference type="Proteomes" id="UP000606935"/>
    </source>
</evidence>
<reference evidence="1" key="1">
    <citation type="journal article" date="2014" name="Int. J. Syst. Evol. Microbiol.">
        <title>Complete genome sequence of Corynebacterium casei LMG S-19264T (=DSM 44701T), isolated from a smear-ripened cheese.</title>
        <authorList>
            <consortium name="US DOE Joint Genome Institute (JGI-PGF)"/>
            <person name="Walter F."/>
            <person name="Albersmeier A."/>
            <person name="Kalinowski J."/>
            <person name="Ruckert C."/>
        </authorList>
    </citation>
    <scope>NUCLEOTIDE SEQUENCE</scope>
    <source>
        <strain evidence="1">CGMCC 1.7086</strain>
    </source>
</reference>
<gene>
    <name evidence="1" type="ORF">GCM10010982_35150</name>
</gene>
<evidence type="ECO:0000313" key="1">
    <source>
        <dbReference type="EMBL" id="GGO73793.1"/>
    </source>
</evidence>